<evidence type="ECO:0000313" key="2">
    <source>
        <dbReference type="Proteomes" id="UP000292781"/>
    </source>
</evidence>
<proteinExistence type="predicted"/>
<keyword evidence="2" id="KW-1185">Reference proteome</keyword>
<evidence type="ECO:0000313" key="1">
    <source>
        <dbReference type="EMBL" id="TBW32615.1"/>
    </source>
</evidence>
<dbReference type="Proteomes" id="UP000292781">
    <property type="component" value="Unassembled WGS sequence"/>
</dbReference>
<dbReference type="RefSeq" id="WP_131311789.1">
    <property type="nucleotide sequence ID" value="NZ_SJFN01000057.1"/>
</dbReference>
<dbReference type="AlphaFoldDB" id="A0A4Q9VEJ9"/>
<accession>A0A4Q9VEJ9</accession>
<protein>
    <submittedName>
        <fullName evidence="1">Uncharacterized protein</fullName>
    </submittedName>
</protein>
<name>A0A4Q9VEJ9_9HYPH</name>
<comment type="caution">
    <text evidence="1">The sequence shown here is derived from an EMBL/GenBank/DDBJ whole genome shotgun (WGS) entry which is preliminary data.</text>
</comment>
<reference evidence="1 2" key="1">
    <citation type="submission" date="2019-02" db="EMBL/GenBank/DDBJ databases">
        <title>Siculibacillus lacustris gen. nov., sp. nov., a new rosette-forming bacterium isolated from a freshwater crater lake (Lake St. Ana, Romania).</title>
        <authorList>
            <person name="Felfoldi T."/>
            <person name="Marton Z."/>
            <person name="Szabo A."/>
            <person name="Mentes A."/>
            <person name="Boka K."/>
            <person name="Marialigeti K."/>
            <person name="Mathe I."/>
            <person name="Koncz M."/>
            <person name="Schumann P."/>
            <person name="Toth E."/>
        </authorList>
    </citation>
    <scope>NUCLEOTIDE SEQUENCE [LARGE SCALE GENOMIC DNA]</scope>
    <source>
        <strain evidence="1 2">SA-279</strain>
    </source>
</reference>
<organism evidence="1 2">
    <name type="scientific">Siculibacillus lacustris</name>
    <dbReference type="NCBI Taxonomy" id="1549641"/>
    <lineage>
        <taxon>Bacteria</taxon>
        <taxon>Pseudomonadati</taxon>
        <taxon>Pseudomonadota</taxon>
        <taxon>Alphaproteobacteria</taxon>
        <taxon>Hyphomicrobiales</taxon>
        <taxon>Ancalomicrobiaceae</taxon>
        <taxon>Siculibacillus</taxon>
    </lineage>
</organism>
<dbReference type="EMBL" id="SJFN01000057">
    <property type="protein sequence ID" value="TBW32615.1"/>
    <property type="molecule type" value="Genomic_DNA"/>
</dbReference>
<gene>
    <name evidence="1" type="ORF">EYW49_22005</name>
</gene>
<sequence length="159" mass="16765">MAGFVPKSLASLVSTVANWWQGDDGSVMPAHAAMLVDVNGTAIGISPNPSSTYKRQNSSASETGLTIKATAGYLYGVTGYNNSASVRYLRFMNRNAAATSVDIGVMILRLPPSSVFNFTWPAGYYFSSAIAFGLTTDNGSTSSSSVSAADIQDLNFFYA</sequence>